<name>A0A7W2D7A8_9ACTN</name>
<keyword evidence="2" id="KW-1185">Reference proteome</keyword>
<evidence type="ECO:0000313" key="2">
    <source>
        <dbReference type="Proteomes" id="UP000586976"/>
    </source>
</evidence>
<evidence type="ECO:0000313" key="1">
    <source>
        <dbReference type="EMBL" id="MBA4865974.1"/>
    </source>
</evidence>
<dbReference type="Proteomes" id="UP000586976">
    <property type="component" value="Unassembled WGS sequence"/>
</dbReference>
<dbReference type="RefSeq" id="WP_181867407.1">
    <property type="nucleotide sequence ID" value="NZ_JACEQY010000049.1"/>
</dbReference>
<accession>A0A7W2D7A8</accession>
<gene>
    <name evidence="1" type="ORF">H1V43_32445</name>
</gene>
<sequence length="78" mass="8645">MSALVSPLSRNPRSRIVRLVQLLVERQRLAALEELRERLPLDDPDRHALDTAADARFAQMACDHPEACTCEPPKGGVA</sequence>
<dbReference type="AlphaFoldDB" id="A0A7W2D7A8"/>
<protein>
    <submittedName>
        <fullName evidence="1">Uncharacterized protein</fullName>
    </submittedName>
</protein>
<proteinExistence type="predicted"/>
<comment type="caution">
    <text evidence="1">The sequence shown here is derived from an EMBL/GenBank/DDBJ whole genome shotgun (WGS) entry which is preliminary data.</text>
</comment>
<dbReference type="EMBL" id="JACEQY010000049">
    <property type="protein sequence ID" value="MBA4865974.1"/>
    <property type="molecule type" value="Genomic_DNA"/>
</dbReference>
<reference evidence="1 2" key="1">
    <citation type="submission" date="2020-07" db="EMBL/GenBank/DDBJ databases">
        <title>Streptomyces isolated from Indian soil.</title>
        <authorList>
            <person name="Mandal S."/>
            <person name="Maiti P.K."/>
        </authorList>
    </citation>
    <scope>NUCLEOTIDE SEQUENCE [LARGE SCALE GENOMIC DNA]</scope>
    <source>
        <strain evidence="1 2">PSKA54</strain>
    </source>
</reference>
<organism evidence="1 2">
    <name type="scientific">Streptomyces himalayensis subsp. aureolus</name>
    <dbReference type="NCBI Taxonomy" id="2758039"/>
    <lineage>
        <taxon>Bacteria</taxon>
        <taxon>Bacillati</taxon>
        <taxon>Actinomycetota</taxon>
        <taxon>Actinomycetes</taxon>
        <taxon>Kitasatosporales</taxon>
        <taxon>Streptomycetaceae</taxon>
        <taxon>Streptomyces</taxon>
        <taxon>Streptomyces himalayensis</taxon>
    </lineage>
</organism>